<sequence length="176" mass="20097">MHEESQRRFHFQPNTQEDKTCILNKSSQDPCSCSACHPLRISSVVTGQTFGAEHTILKQVSNVRLSGKVEMTRDLQECDIIIIFCPIISRVGSDVDAAMGNMAGHKPAILVLMHHTRDVDYSTSGRKWSEKYPNVKLELHVLYHETQPGLLDCQQNTEAISEIQKELYENSRWRWA</sequence>
<evidence type="ECO:0000313" key="2">
    <source>
        <dbReference type="Proteomes" id="UP001187415"/>
    </source>
</evidence>
<name>A0AA88IK64_CHASR</name>
<evidence type="ECO:0000313" key="1">
    <source>
        <dbReference type="EMBL" id="KAK2812313.1"/>
    </source>
</evidence>
<gene>
    <name evidence="1" type="ORF">Q5P01_000030</name>
</gene>
<reference evidence="1" key="1">
    <citation type="submission" date="2023-07" db="EMBL/GenBank/DDBJ databases">
        <title>Chromosome-level Genome Assembly of Striped Snakehead (Channa striata).</title>
        <authorList>
            <person name="Liu H."/>
        </authorList>
    </citation>
    <scope>NUCLEOTIDE SEQUENCE</scope>
    <source>
        <strain evidence="1">Gz</strain>
        <tissue evidence="1">Muscle</tissue>
    </source>
</reference>
<keyword evidence="2" id="KW-1185">Reference proteome</keyword>
<proteinExistence type="predicted"/>
<protein>
    <submittedName>
        <fullName evidence="1">Uncharacterized protein</fullName>
    </submittedName>
</protein>
<dbReference type="EMBL" id="JAUPFM010000132">
    <property type="protein sequence ID" value="KAK2812313.1"/>
    <property type="molecule type" value="Genomic_DNA"/>
</dbReference>
<dbReference type="AlphaFoldDB" id="A0AA88IK64"/>
<accession>A0AA88IK64</accession>
<dbReference type="PANTHER" id="PTHR34488:SF1">
    <property type="entry name" value="SI:CH211-245H14.1-RELATED"/>
    <property type="match status" value="1"/>
</dbReference>
<comment type="caution">
    <text evidence="1">The sequence shown here is derived from an EMBL/GenBank/DDBJ whole genome shotgun (WGS) entry which is preliminary data.</text>
</comment>
<organism evidence="1 2">
    <name type="scientific">Channa striata</name>
    <name type="common">Snakehead murrel</name>
    <name type="synonym">Ophicephalus striatus</name>
    <dbReference type="NCBI Taxonomy" id="64152"/>
    <lineage>
        <taxon>Eukaryota</taxon>
        <taxon>Metazoa</taxon>
        <taxon>Chordata</taxon>
        <taxon>Craniata</taxon>
        <taxon>Vertebrata</taxon>
        <taxon>Euteleostomi</taxon>
        <taxon>Actinopterygii</taxon>
        <taxon>Neopterygii</taxon>
        <taxon>Teleostei</taxon>
        <taxon>Neoteleostei</taxon>
        <taxon>Acanthomorphata</taxon>
        <taxon>Anabantaria</taxon>
        <taxon>Anabantiformes</taxon>
        <taxon>Channoidei</taxon>
        <taxon>Channidae</taxon>
        <taxon>Channa</taxon>
    </lineage>
</organism>
<dbReference type="PANTHER" id="PTHR34488">
    <property type="entry name" value="SI:CH211-245H14.1-RELATED"/>
    <property type="match status" value="1"/>
</dbReference>
<dbReference type="Proteomes" id="UP001187415">
    <property type="component" value="Unassembled WGS sequence"/>
</dbReference>